<dbReference type="Pfam" id="PF16407">
    <property type="entry name" value="PKD_2"/>
    <property type="match status" value="1"/>
</dbReference>
<dbReference type="EMBL" id="QNQU01000013">
    <property type="protein sequence ID" value="RBQ05505.1"/>
    <property type="molecule type" value="Genomic_DNA"/>
</dbReference>
<dbReference type="RefSeq" id="WP_113949856.1">
    <property type="nucleotide sequence ID" value="NZ_QNQU01000013.1"/>
</dbReference>
<dbReference type="InterPro" id="IPR032183">
    <property type="entry name" value="PKD-like"/>
</dbReference>
<sequence length="489" mass="53490">MKKLNVLLMGIMVLFTCSCVKESENAYIPDLPSATVTGYEKAYTVYTHQDQLNITPAVSDERSYNYYWTVFSNNYTVGSGIIPKGDTISRSKDLHYEVLLNPGAYTLVLNLKNRITGVTQMITSALSVSTLTMTGWYILKDDGNKTDFDFIYPTGRIDNWMANFNDGKGLTGKSVKAVFSGSFKNNLKSTDLYSVMIAITDQDAAIFRLDNGKKVMGFDDMFFTRPDVKKPQNVLQPMADNNVFLINDNKLFTLTKGTLFASPPPSTYKITPVAAIAARGIFFDDNSKSMVFSDNGTYALPGANGALVKNMNADMIWAGGYAGLRSAALTLFKKPTGEGLLIRMNASYGPLAGSGDMILGTKTVPATHGLMSADAIGGNYDSDYIYYAKGNNIYMTDFTSISENLQVTLPQGEVVTCIQHIKYPQPAAGVATTVDFLAIASYQNGKYKVWLHKISSTGTIQQLSKPDFEGQGKVSCLNYVEKGLGSRVF</sequence>
<proteinExistence type="predicted"/>
<evidence type="ECO:0000313" key="2">
    <source>
        <dbReference type="Proteomes" id="UP000252081"/>
    </source>
</evidence>
<accession>A0A366KV15</accession>
<dbReference type="Proteomes" id="UP000252081">
    <property type="component" value="Unassembled WGS sequence"/>
</dbReference>
<dbReference type="AlphaFoldDB" id="A0A366KV15"/>
<evidence type="ECO:0008006" key="3">
    <source>
        <dbReference type="Google" id="ProtNLM"/>
    </source>
</evidence>
<comment type="caution">
    <text evidence="1">The sequence shown here is derived from an EMBL/GenBank/DDBJ whole genome shotgun (WGS) entry which is preliminary data.</text>
</comment>
<reference evidence="1 2" key="1">
    <citation type="submission" date="2018-07" db="EMBL/GenBank/DDBJ databases">
        <title>A draft genome of a endophytic bacteria, a new species of Pedobacter.</title>
        <authorList>
            <person name="Zhang Z.D."/>
            <person name="Chen Z.J."/>
        </authorList>
    </citation>
    <scope>NUCLEOTIDE SEQUENCE [LARGE SCALE GENOMIC DNA]</scope>
    <source>
        <strain evidence="1 2">RS10</strain>
    </source>
</reference>
<name>A0A366KV15_9SPHI</name>
<keyword evidence="2" id="KW-1185">Reference proteome</keyword>
<protein>
    <recommendedName>
        <fullName evidence="3">PKD-like family protein</fullName>
    </recommendedName>
</protein>
<organism evidence="1 2">
    <name type="scientific">Pedobacter miscanthi</name>
    <dbReference type="NCBI Taxonomy" id="2259170"/>
    <lineage>
        <taxon>Bacteria</taxon>
        <taxon>Pseudomonadati</taxon>
        <taxon>Bacteroidota</taxon>
        <taxon>Sphingobacteriia</taxon>
        <taxon>Sphingobacteriales</taxon>
        <taxon>Sphingobacteriaceae</taxon>
        <taxon>Pedobacter</taxon>
    </lineage>
</organism>
<gene>
    <name evidence="1" type="ORF">DRW42_16085</name>
</gene>
<dbReference type="PROSITE" id="PS51257">
    <property type="entry name" value="PROKAR_LIPOPROTEIN"/>
    <property type="match status" value="1"/>
</dbReference>
<dbReference type="OrthoDB" id="1061929at2"/>
<evidence type="ECO:0000313" key="1">
    <source>
        <dbReference type="EMBL" id="RBQ05505.1"/>
    </source>
</evidence>